<evidence type="ECO:0000313" key="5">
    <source>
        <dbReference type="Proteomes" id="UP000663829"/>
    </source>
</evidence>
<evidence type="ECO:0000313" key="1">
    <source>
        <dbReference type="EMBL" id="CAF1542133.1"/>
    </source>
</evidence>
<evidence type="ECO:0000313" key="3">
    <source>
        <dbReference type="EMBL" id="CAF4402575.1"/>
    </source>
</evidence>
<gene>
    <name evidence="1" type="ORF">GPM918_LOCUS38694</name>
    <name evidence="2" type="ORF">OVA965_LOCUS43738</name>
    <name evidence="3" type="ORF">SRO942_LOCUS39533</name>
    <name evidence="4" type="ORF">TMI583_LOCUS46121</name>
</gene>
<dbReference type="EMBL" id="CAJNOK010058999">
    <property type="protein sequence ID" value="CAF1631311.1"/>
    <property type="molecule type" value="Genomic_DNA"/>
</dbReference>
<dbReference type="Proteomes" id="UP000663829">
    <property type="component" value="Unassembled WGS sequence"/>
</dbReference>
<dbReference type="AlphaFoldDB" id="A0A815W1D7"/>
<evidence type="ECO:0000313" key="4">
    <source>
        <dbReference type="EMBL" id="CAF4457844.1"/>
    </source>
</evidence>
<keyword evidence="5" id="KW-1185">Reference proteome</keyword>
<dbReference type="OrthoDB" id="10029846at2759"/>
<dbReference type="Proteomes" id="UP000682733">
    <property type="component" value="Unassembled WGS sequence"/>
</dbReference>
<feature type="non-terminal residue" evidence="1">
    <location>
        <position position="1"/>
    </location>
</feature>
<dbReference type="EMBL" id="CAJOBC010091637">
    <property type="protein sequence ID" value="CAF4402575.1"/>
    <property type="molecule type" value="Genomic_DNA"/>
</dbReference>
<protein>
    <submittedName>
        <fullName evidence="1">Uncharacterized protein</fullName>
    </submittedName>
</protein>
<reference evidence="1" key="1">
    <citation type="submission" date="2021-02" db="EMBL/GenBank/DDBJ databases">
        <authorList>
            <person name="Nowell W R."/>
        </authorList>
    </citation>
    <scope>NUCLEOTIDE SEQUENCE</scope>
</reference>
<dbReference type="EMBL" id="CAJNOQ010025997">
    <property type="protein sequence ID" value="CAF1542133.1"/>
    <property type="molecule type" value="Genomic_DNA"/>
</dbReference>
<comment type="caution">
    <text evidence="1">The sequence shown here is derived from an EMBL/GenBank/DDBJ whole genome shotgun (WGS) entry which is preliminary data.</text>
</comment>
<dbReference type="Proteomes" id="UP000677228">
    <property type="component" value="Unassembled WGS sequence"/>
</dbReference>
<name>A0A815W1D7_9BILA</name>
<sequence length="50" mass="5541">SIGGMVGKLPCLASVRSTLYRTRLEILPLLPKSIEQLQIPKSMAVIFNQE</sequence>
<proteinExistence type="predicted"/>
<accession>A0A815W1D7</accession>
<organism evidence="1 5">
    <name type="scientific">Didymodactylos carnosus</name>
    <dbReference type="NCBI Taxonomy" id="1234261"/>
    <lineage>
        <taxon>Eukaryota</taxon>
        <taxon>Metazoa</taxon>
        <taxon>Spiralia</taxon>
        <taxon>Gnathifera</taxon>
        <taxon>Rotifera</taxon>
        <taxon>Eurotatoria</taxon>
        <taxon>Bdelloidea</taxon>
        <taxon>Philodinida</taxon>
        <taxon>Philodinidae</taxon>
        <taxon>Didymodactylos</taxon>
    </lineage>
</organism>
<evidence type="ECO:0000313" key="2">
    <source>
        <dbReference type="EMBL" id="CAF1631311.1"/>
    </source>
</evidence>
<dbReference type="EMBL" id="CAJOBA010084674">
    <property type="protein sequence ID" value="CAF4457844.1"/>
    <property type="molecule type" value="Genomic_DNA"/>
</dbReference>
<dbReference type="Proteomes" id="UP000681722">
    <property type="component" value="Unassembled WGS sequence"/>
</dbReference>